<keyword evidence="3" id="KW-1185">Reference proteome</keyword>
<gene>
    <name evidence="2" type="ORF">SE17_36915</name>
</gene>
<protein>
    <submittedName>
        <fullName evidence="2">Uncharacterized protein</fullName>
    </submittedName>
</protein>
<reference evidence="2 3" key="1">
    <citation type="submission" date="2015-09" db="EMBL/GenBank/DDBJ databases">
        <title>Draft genome sequence of Kouleothrix aurantiaca JCM 19913.</title>
        <authorList>
            <person name="Hemp J."/>
        </authorList>
    </citation>
    <scope>NUCLEOTIDE SEQUENCE [LARGE SCALE GENOMIC DNA]</scope>
    <source>
        <strain evidence="2 3">COM-B</strain>
    </source>
</reference>
<accession>A0A0P9CRK3</accession>
<name>A0A0P9CRK3_9CHLR</name>
<dbReference type="AlphaFoldDB" id="A0A0P9CRK3"/>
<keyword evidence="1" id="KW-1133">Transmembrane helix</keyword>
<feature type="transmembrane region" description="Helical" evidence="1">
    <location>
        <begin position="12"/>
        <end position="45"/>
    </location>
</feature>
<proteinExistence type="predicted"/>
<feature type="non-terminal residue" evidence="2">
    <location>
        <position position="1"/>
    </location>
</feature>
<dbReference type="Proteomes" id="UP000050509">
    <property type="component" value="Unassembled WGS sequence"/>
</dbReference>
<organism evidence="2 3">
    <name type="scientific">Kouleothrix aurantiaca</name>
    <dbReference type="NCBI Taxonomy" id="186479"/>
    <lineage>
        <taxon>Bacteria</taxon>
        <taxon>Bacillati</taxon>
        <taxon>Chloroflexota</taxon>
        <taxon>Chloroflexia</taxon>
        <taxon>Chloroflexales</taxon>
        <taxon>Roseiflexineae</taxon>
        <taxon>Roseiflexaceae</taxon>
        <taxon>Kouleothrix</taxon>
    </lineage>
</organism>
<keyword evidence="1" id="KW-0812">Transmembrane</keyword>
<comment type="caution">
    <text evidence="2">The sequence shown here is derived from an EMBL/GenBank/DDBJ whole genome shotgun (WGS) entry which is preliminary data.</text>
</comment>
<evidence type="ECO:0000313" key="3">
    <source>
        <dbReference type="Proteomes" id="UP000050509"/>
    </source>
</evidence>
<sequence>EPNYHLLINLLLGWALAAILCGLLAGWAWGALLLLLAPALAYAALRWGELWREFREVLAYSWMVLRHGALVRELAARRQALAEQVMQAVQSAEA</sequence>
<evidence type="ECO:0000313" key="2">
    <source>
        <dbReference type="EMBL" id="KPV48650.1"/>
    </source>
</evidence>
<dbReference type="EMBL" id="LJCR01002491">
    <property type="protein sequence ID" value="KPV48650.1"/>
    <property type="molecule type" value="Genomic_DNA"/>
</dbReference>
<evidence type="ECO:0000256" key="1">
    <source>
        <dbReference type="SAM" id="Phobius"/>
    </source>
</evidence>
<keyword evidence="1" id="KW-0472">Membrane</keyword>